<gene>
    <name evidence="2" type="ORF">BJ970_006048</name>
</gene>
<accession>A0A840QIB7</accession>
<dbReference type="InterPro" id="IPR035919">
    <property type="entry name" value="EAL_sf"/>
</dbReference>
<dbReference type="EMBL" id="JACHIW010000002">
    <property type="protein sequence ID" value="MBB5158449.1"/>
    <property type="molecule type" value="Genomic_DNA"/>
</dbReference>
<feature type="domain" description="EAL" evidence="1">
    <location>
        <begin position="1"/>
        <end position="133"/>
    </location>
</feature>
<dbReference type="SMART" id="SM00052">
    <property type="entry name" value="EAL"/>
    <property type="match status" value="1"/>
</dbReference>
<proteinExistence type="predicted"/>
<protein>
    <submittedName>
        <fullName evidence="2">EAL domain-containing protein (Putative c-di-GMP-specific phosphodiesterase class I)</fullName>
    </submittedName>
</protein>
<dbReference type="SUPFAM" id="SSF141868">
    <property type="entry name" value="EAL domain-like"/>
    <property type="match status" value="1"/>
</dbReference>
<dbReference type="PROSITE" id="PS50883">
    <property type="entry name" value="EAL"/>
    <property type="match status" value="1"/>
</dbReference>
<evidence type="ECO:0000259" key="1">
    <source>
        <dbReference type="PROSITE" id="PS50883"/>
    </source>
</evidence>
<evidence type="ECO:0000313" key="2">
    <source>
        <dbReference type="EMBL" id="MBB5158449.1"/>
    </source>
</evidence>
<dbReference type="Gene3D" id="3.20.20.450">
    <property type="entry name" value="EAL domain"/>
    <property type="match status" value="1"/>
</dbReference>
<dbReference type="InterPro" id="IPR001633">
    <property type="entry name" value="EAL_dom"/>
</dbReference>
<evidence type="ECO:0000313" key="3">
    <source>
        <dbReference type="Proteomes" id="UP000584374"/>
    </source>
</evidence>
<dbReference type="PANTHER" id="PTHR33121:SF70">
    <property type="entry name" value="SIGNALING PROTEIN YKOW"/>
    <property type="match status" value="1"/>
</dbReference>
<keyword evidence="3" id="KW-1185">Reference proteome</keyword>
<dbReference type="AlphaFoldDB" id="A0A840QIB7"/>
<comment type="caution">
    <text evidence="2">The sequence shown here is derived from an EMBL/GenBank/DDBJ whole genome shotgun (WGS) entry which is preliminary data.</text>
</comment>
<name>A0A840QIB7_9PSEU</name>
<dbReference type="PANTHER" id="PTHR33121">
    <property type="entry name" value="CYCLIC DI-GMP PHOSPHODIESTERASE PDEF"/>
    <property type="match status" value="1"/>
</dbReference>
<dbReference type="GO" id="GO:0071111">
    <property type="term" value="F:cyclic-guanylate-specific phosphodiesterase activity"/>
    <property type="evidence" value="ECO:0007669"/>
    <property type="project" value="InterPro"/>
</dbReference>
<dbReference type="Pfam" id="PF00563">
    <property type="entry name" value="EAL"/>
    <property type="match status" value="1"/>
</dbReference>
<sequence length="140" mass="15230">MRKTRLVETALVDLPAQARSAMHALADRGVNFAVDDFGTGYSSLARLKELPAQIIKADRQFIAGIGGDPADFAVARAVVDMARAMGRHCVAEGVETATQFHVLKGLGVDGYQGWLFSHPVRQRELRDMLETTKLPTPEPA</sequence>
<dbReference type="InterPro" id="IPR050706">
    <property type="entry name" value="Cyclic-di-GMP_PDE-like"/>
</dbReference>
<dbReference type="CDD" id="cd01948">
    <property type="entry name" value="EAL"/>
    <property type="match status" value="1"/>
</dbReference>
<dbReference type="Proteomes" id="UP000584374">
    <property type="component" value="Unassembled WGS sequence"/>
</dbReference>
<organism evidence="2 3">
    <name type="scientific">Saccharopolyspora phatthalungensis</name>
    <dbReference type="NCBI Taxonomy" id="664693"/>
    <lineage>
        <taxon>Bacteria</taxon>
        <taxon>Bacillati</taxon>
        <taxon>Actinomycetota</taxon>
        <taxon>Actinomycetes</taxon>
        <taxon>Pseudonocardiales</taxon>
        <taxon>Pseudonocardiaceae</taxon>
        <taxon>Saccharopolyspora</taxon>
    </lineage>
</organism>
<reference evidence="2 3" key="1">
    <citation type="submission" date="2020-08" db="EMBL/GenBank/DDBJ databases">
        <title>Sequencing the genomes of 1000 actinobacteria strains.</title>
        <authorList>
            <person name="Klenk H.-P."/>
        </authorList>
    </citation>
    <scope>NUCLEOTIDE SEQUENCE [LARGE SCALE GENOMIC DNA]</scope>
    <source>
        <strain evidence="2 3">DSM 45584</strain>
    </source>
</reference>